<dbReference type="AlphaFoldDB" id="A0A3B1DGM7"/>
<dbReference type="Gene3D" id="1.10.3210.10">
    <property type="entry name" value="Hypothetical protein af1432"/>
    <property type="match status" value="1"/>
</dbReference>
<dbReference type="InterPro" id="IPR013976">
    <property type="entry name" value="HDOD"/>
</dbReference>
<dbReference type="PANTHER" id="PTHR33525">
    <property type="match status" value="1"/>
</dbReference>
<accession>A0A3B1DGM7</accession>
<protein>
    <recommendedName>
        <fullName evidence="1">HDOD domain-containing protein</fullName>
    </recommendedName>
</protein>
<feature type="domain" description="HDOD" evidence="1">
    <location>
        <begin position="25"/>
        <end position="219"/>
    </location>
</feature>
<organism evidence="2">
    <name type="scientific">hydrothermal vent metagenome</name>
    <dbReference type="NCBI Taxonomy" id="652676"/>
    <lineage>
        <taxon>unclassified sequences</taxon>
        <taxon>metagenomes</taxon>
        <taxon>ecological metagenomes</taxon>
    </lineage>
</organism>
<dbReference type="InterPro" id="IPR052340">
    <property type="entry name" value="RNase_Y/CdgJ"/>
</dbReference>
<dbReference type="PANTHER" id="PTHR33525:SF3">
    <property type="entry name" value="RIBONUCLEASE Y"/>
    <property type="match status" value="1"/>
</dbReference>
<dbReference type="Pfam" id="PF08668">
    <property type="entry name" value="HDOD"/>
    <property type="match status" value="1"/>
</dbReference>
<dbReference type="SUPFAM" id="SSF109604">
    <property type="entry name" value="HD-domain/PDEase-like"/>
    <property type="match status" value="1"/>
</dbReference>
<dbReference type="PROSITE" id="PS51833">
    <property type="entry name" value="HDOD"/>
    <property type="match status" value="1"/>
</dbReference>
<evidence type="ECO:0000313" key="2">
    <source>
        <dbReference type="EMBL" id="VAX39872.1"/>
    </source>
</evidence>
<reference evidence="2" key="1">
    <citation type="submission" date="2018-06" db="EMBL/GenBank/DDBJ databases">
        <authorList>
            <person name="Zhirakovskaya E."/>
        </authorList>
    </citation>
    <scope>NUCLEOTIDE SEQUENCE</scope>
</reference>
<evidence type="ECO:0000259" key="1">
    <source>
        <dbReference type="PROSITE" id="PS51833"/>
    </source>
</evidence>
<proteinExistence type="predicted"/>
<gene>
    <name evidence="2" type="ORF">MNBD_PLANCTO02-53</name>
</gene>
<dbReference type="EMBL" id="UOGL01000378">
    <property type="protein sequence ID" value="VAX39872.1"/>
    <property type="molecule type" value="Genomic_DNA"/>
</dbReference>
<name>A0A3B1DGM7_9ZZZZ</name>
<sequence>MDWKLLRIETLGEENKTILPPDIKLPALPKAVMEFSQKADDPDATNKQLGSIIESDAGLTAELLKYINSSAIGMKKQISSTSQAIGLIGIQPTKQHLLVTAASNMMKSCNSKLINFQVFWNTNYERALFAREIALLLKTDADVAFAGALLQDFVLPILTNERFEEYLGYTTREESSTAELTTYEDEKLGWNHTLVAAYLMTAWGFSDELICMVMLHHRGLKVLADPNLRQTPAAAVALSALMPDPLHQVPTGLNQLVRLDQSWQPFELLEIAQRVQTTLDEEAPIKATNHISFLRRVEKVCVAEEK</sequence>